<evidence type="ECO:0000256" key="3">
    <source>
        <dbReference type="ARBA" id="ARBA00038812"/>
    </source>
</evidence>
<dbReference type="SMART" id="SM00166">
    <property type="entry name" value="UBX"/>
    <property type="match status" value="1"/>
</dbReference>
<dbReference type="CDD" id="cd01767">
    <property type="entry name" value="UBX"/>
    <property type="match status" value="1"/>
</dbReference>
<gene>
    <name evidence="9" type="ORF">QBC46DRAFT_378449</name>
</gene>
<feature type="region of interest" description="Disordered" evidence="6">
    <location>
        <begin position="113"/>
        <end position="178"/>
    </location>
</feature>
<keyword evidence="7" id="KW-0472">Membrane</keyword>
<dbReference type="PANTHER" id="PTHR46424:SF1">
    <property type="entry name" value="UBX DOMAIN-CONTAINING PROTEIN 4"/>
    <property type="match status" value="1"/>
</dbReference>
<accession>A0AAN6NDG3</accession>
<name>A0AAN6NDG3_9PEZI</name>
<evidence type="ECO:0000256" key="7">
    <source>
        <dbReference type="SAM" id="Phobius"/>
    </source>
</evidence>
<dbReference type="AlphaFoldDB" id="A0AAN6NDG3"/>
<dbReference type="Proteomes" id="UP001303473">
    <property type="component" value="Unassembled WGS sequence"/>
</dbReference>
<dbReference type="EMBL" id="MU853768">
    <property type="protein sequence ID" value="KAK3943181.1"/>
    <property type="molecule type" value="Genomic_DNA"/>
</dbReference>
<dbReference type="SUPFAM" id="SSF54236">
    <property type="entry name" value="Ubiquitin-like"/>
    <property type="match status" value="1"/>
</dbReference>
<dbReference type="GO" id="GO:0005789">
    <property type="term" value="C:endoplasmic reticulum membrane"/>
    <property type="evidence" value="ECO:0007669"/>
    <property type="project" value="UniProtKB-SubCell"/>
</dbReference>
<feature type="transmembrane region" description="Helical" evidence="7">
    <location>
        <begin position="422"/>
        <end position="446"/>
    </location>
</feature>
<dbReference type="SUPFAM" id="SSF52833">
    <property type="entry name" value="Thioredoxin-like"/>
    <property type="match status" value="1"/>
</dbReference>
<feature type="region of interest" description="Disordered" evidence="6">
    <location>
        <begin position="454"/>
        <end position="514"/>
    </location>
</feature>
<feature type="compositionally biased region" description="Polar residues" evidence="6">
    <location>
        <begin position="495"/>
        <end position="507"/>
    </location>
</feature>
<organism evidence="9 10">
    <name type="scientific">Diplogelasinospora grovesii</name>
    <dbReference type="NCBI Taxonomy" id="303347"/>
    <lineage>
        <taxon>Eukaryota</taxon>
        <taxon>Fungi</taxon>
        <taxon>Dikarya</taxon>
        <taxon>Ascomycota</taxon>
        <taxon>Pezizomycotina</taxon>
        <taxon>Sordariomycetes</taxon>
        <taxon>Sordariomycetidae</taxon>
        <taxon>Sordariales</taxon>
        <taxon>Diplogelasinosporaceae</taxon>
        <taxon>Diplogelasinospora</taxon>
    </lineage>
</organism>
<dbReference type="Gene3D" id="3.10.20.90">
    <property type="entry name" value="Phosphatidylinositol 3-kinase Catalytic Subunit, Chain A, domain 1"/>
    <property type="match status" value="1"/>
</dbReference>
<comment type="subcellular location">
    <subcellularLocation>
        <location evidence="1">Endoplasmic reticulum membrane</location>
        <topology evidence="1">Peripheral membrane protein</topology>
    </subcellularLocation>
</comment>
<sequence>MFFEGTLQEGIAAALAQSKSVVCFITDGQADSQQWEGEYLVDENVRPWLASHAVLLRLEAGSQEEGFLAQLYPIPVKPTIVVVKNAELKEYIVAGVSKDDFVSRLRKSLQAASTPSPLRVVTSSSPETLPQPAGSSTAQQVPSSPEEATSRTSSPGRATSPSSSSDSNNNSNAERRSPVQELFAERAAQIEADIAARKRKAAEEARRKREEEKAKADAERSPEAKAAIKHAEMVKKKKLEEQAERQRILKAINDDKLARAARQAEREKARKDVSVAPKEHQSISLAAASELRSSMGNLSLQRKDKCALQVRLLSGSKISREFASSDTLKDVREWVDKADKKTKGKKMPYELKLSLPPLPPKTFSKTDDDKSLQELGLAPSATLILAPSGFPKYDELAAADTTTPEQPSFQEQANNDNQAVHAKAIACLMGLVAWLLGLIGAGFAFISRGNREQSLPNTTASAASAGDHGHSSAVDRDGDSRIRGFKSAEERRNDQQFYNGNSTNFQPRQDDDQD</sequence>
<dbReference type="GO" id="GO:0036503">
    <property type="term" value="P:ERAD pathway"/>
    <property type="evidence" value="ECO:0007669"/>
    <property type="project" value="TreeGrafter"/>
</dbReference>
<dbReference type="InterPro" id="IPR029071">
    <property type="entry name" value="Ubiquitin-like_domsf"/>
</dbReference>
<comment type="caution">
    <text evidence="9">The sequence shown here is derived from an EMBL/GenBank/DDBJ whole genome shotgun (WGS) entry which is preliminary data.</text>
</comment>
<dbReference type="Pfam" id="PF23187">
    <property type="entry name" value="UBX7_N"/>
    <property type="match status" value="1"/>
</dbReference>
<feature type="compositionally biased region" description="Low complexity" evidence="6">
    <location>
        <begin position="150"/>
        <end position="172"/>
    </location>
</feature>
<evidence type="ECO:0000313" key="10">
    <source>
        <dbReference type="Proteomes" id="UP001303473"/>
    </source>
</evidence>
<evidence type="ECO:0000256" key="6">
    <source>
        <dbReference type="SAM" id="MobiDB-lite"/>
    </source>
</evidence>
<evidence type="ECO:0000256" key="5">
    <source>
        <dbReference type="ARBA" id="ARBA00046062"/>
    </source>
</evidence>
<keyword evidence="7" id="KW-1133">Transmembrane helix</keyword>
<feature type="domain" description="UBX" evidence="8">
    <location>
        <begin position="301"/>
        <end position="385"/>
    </location>
</feature>
<reference evidence="10" key="1">
    <citation type="journal article" date="2023" name="Mol. Phylogenet. Evol.">
        <title>Genome-scale phylogeny and comparative genomics of the fungal order Sordariales.</title>
        <authorList>
            <person name="Hensen N."/>
            <person name="Bonometti L."/>
            <person name="Westerberg I."/>
            <person name="Brannstrom I.O."/>
            <person name="Guillou S."/>
            <person name="Cros-Aarteil S."/>
            <person name="Calhoun S."/>
            <person name="Haridas S."/>
            <person name="Kuo A."/>
            <person name="Mondo S."/>
            <person name="Pangilinan J."/>
            <person name="Riley R."/>
            <person name="LaButti K."/>
            <person name="Andreopoulos B."/>
            <person name="Lipzen A."/>
            <person name="Chen C."/>
            <person name="Yan M."/>
            <person name="Daum C."/>
            <person name="Ng V."/>
            <person name="Clum A."/>
            <person name="Steindorff A."/>
            <person name="Ohm R.A."/>
            <person name="Martin F."/>
            <person name="Silar P."/>
            <person name="Natvig D.O."/>
            <person name="Lalanne C."/>
            <person name="Gautier V."/>
            <person name="Ament-Velasquez S.L."/>
            <person name="Kruys A."/>
            <person name="Hutchinson M.I."/>
            <person name="Powell A.J."/>
            <person name="Barry K."/>
            <person name="Miller A.N."/>
            <person name="Grigoriev I.V."/>
            <person name="Debuchy R."/>
            <person name="Gladieux P."/>
            <person name="Hiltunen Thoren M."/>
            <person name="Johannesson H."/>
        </authorList>
    </citation>
    <scope>NUCLEOTIDE SEQUENCE [LARGE SCALE GENOMIC DNA]</scope>
    <source>
        <strain evidence="10">CBS 340.73</strain>
    </source>
</reference>
<protein>
    <recommendedName>
        <fullName evidence="4">UBX domain-containing protein 2</fullName>
    </recommendedName>
</protein>
<dbReference type="Pfam" id="PF00789">
    <property type="entry name" value="UBX"/>
    <property type="match status" value="1"/>
</dbReference>
<dbReference type="PROSITE" id="PS50033">
    <property type="entry name" value="UBX"/>
    <property type="match status" value="1"/>
</dbReference>
<keyword evidence="10" id="KW-1185">Reference proteome</keyword>
<evidence type="ECO:0000313" key="9">
    <source>
        <dbReference type="EMBL" id="KAK3943181.1"/>
    </source>
</evidence>
<evidence type="ECO:0000256" key="4">
    <source>
        <dbReference type="ARBA" id="ARBA00041575"/>
    </source>
</evidence>
<feature type="compositionally biased region" description="Basic and acidic residues" evidence="6">
    <location>
        <begin position="467"/>
        <end position="494"/>
    </location>
</feature>
<dbReference type="Gene3D" id="3.40.30.10">
    <property type="entry name" value="Glutaredoxin"/>
    <property type="match status" value="1"/>
</dbReference>
<proteinExistence type="predicted"/>
<dbReference type="InterPro" id="IPR001012">
    <property type="entry name" value="UBX_dom"/>
</dbReference>
<comment type="subunit">
    <text evidence="3">Directly interacts with VCP. Interacts with UBQLN1. Forms a complex with VCP and UBQLN1.</text>
</comment>
<comment type="function">
    <text evidence="5">Involved in endoplasmic reticulum-associated protein degradation (ERAD). Acts as a platform to recruit both UBQLN1 and VCP to the ER during ERAD.</text>
</comment>
<keyword evidence="7" id="KW-0812">Transmembrane</keyword>
<evidence type="ECO:0000259" key="8">
    <source>
        <dbReference type="PROSITE" id="PS50033"/>
    </source>
</evidence>
<dbReference type="PANTHER" id="PTHR46424">
    <property type="entry name" value="UBX DOMAIN-CONTAINING PROTEIN 4"/>
    <property type="match status" value="1"/>
</dbReference>
<keyword evidence="2" id="KW-0834">Unfolded protein response</keyword>
<dbReference type="InterPro" id="IPR036249">
    <property type="entry name" value="Thioredoxin-like_sf"/>
</dbReference>
<feature type="region of interest" description="Disordered" evidence="6">
    <location>
        <begin position="202"/>
        <end position="225"/>
    </location>
</feature>
<evidence type="ECO:0000256" key="2">
    <source>
        <dbReference type="ARBA" id="ARBA00023230"/>
    </source>
</evidence>
<evidence type="ECO:0000256" key="1">
    <source>
        <dbReference type="ARBA" id="ARBA00004406"/>
    </source>
</evidence>
<feature type="compositionally biased region" description="Polar residues" evidence="6">
    <location>
        <begin position="113"/>
        <end position="147"/>
    </location>
</feature>
<dbReference type="GO" id="GO:0006986">
    <property type="term" value="P:response to unfolded protein"/>
    <property type="evidence" value="ECO:0007669"/>
    <property type="project" value="UniProtKB-KW"/>
</dbReference>
<feature type="compositionally biased region" description="Basic and acidic residues" evidence="6">
    <location>
        <begin position="202"/>
        <end position="223"/>
    </location>
</feature>